<feature type="transmembrane region" description="Helical" evidence="1">
    <location>
        <begin position="103"/>
        <end position="124"/>
    </location>
</feature>
<reference evidence="3 4" key="2">
    <citation type="submission" date="2018-11" db="EMBL/GenBank/DDBJ databases">
        <authorList>
            <consortium name="Pathogen Informatics"/>
        </authorList>
    </citation>
    <scope>NUCLEOTIDE SEQUENCE [LARGE SCALE GENOMIC DNA]</scope>
</reference>
<keyword evidence="1" id="KW-0812">Transmembrane</keyword>
<feature type="chain" id="PRO_5043131848" evidence="2">
    <location>
        <begin position="26"/>
        <end position="132"/>
    </location>
</feature>
<name>A0A0R3THZ5_RODNA</name>
<keyword evidence="4" id="KW-1185">Reference proteome</keyword>
<reference evidence="5" key="1">
    <citation type="submission" date="2017-02" db="UniProtKB">
        <authorList>
            <consortium name="WormBaseParasite"/>
        </authorList>
    </citation>
    <scope>IDENTIFICATION</scope>
</reference>
<evidence type="ECO:0000313" key="3">
    <source>
        <dbReference type="EMBL" id="VDO02542.1"/>
    </source>
</evidence>
<evidence type="ECO:0000313" key="5">
    <source>
        <dbReference type="WBParaSite" id="HNAJ_0000668601-mRNA-1"/>
    </source>
</evidence>
<sequence>MKNHIRYLPGLFAIVSFTLLSGVLPFDCGALFSNQCQNSSYNKELTGLISTASLLFSMSLIFCSINIIKVYKILQACEFLTLGSGTVLMVAAVGQIFHGKDMLVAVMATISMAMSCELVIFISFDHLINHFL</sequence>
<accession>A0A0R3THZ5</accession>
<feature type="transmembrane region" description="Helical" evidence="1">
    <location>
        <begin position="49"/>
        <end position="67"/>
    </location>
</feature>
<proteinExistence type="predicted"/>
<protein>
    <submittedName>
        <fullName evidence="5">DUF998 domain-containing protein</fullName>
    </submittedName>
</protein>
<evidence type="ECO:0000256" key="2">
    <source>
        <dbReference type="SAM" id="SignalP"/>
    </source>
</evidence>
<dbReference type="AlphaFoldDB" id="A0A0R3THZ5"/>
<feature type="transmembrane region" description="Helical" evidence="1">
    <location>
        <begin position="79"/>
        <end position="97"/>
    </location>
</feature>
<dbReference type="EMBL" id="UZAE01007951">
    <property type="protein sequence ID" value="VDO02542.1"/>
    <property type="molecule type" value="Genomic_DNA"/>
</dbReference>
<dbReference type="WBParaSite" id="HNAJ_0000668601-mRNA-1">
    <property type="protein sequence ID" value="HNAJ_0000668601-mRNA-1"/>
    <property type="gene ID" value="HNAJ_0000668601"/>
</dbReference>
<keyword evidence="1" id="KW-0472">Membrane</keyword>
<evidence type="ECO:0000313" key="4">
    <source>
        <dbReference type="Proteomes" id="UP000278807"/>
    </source>
</evidence>
<evidence type="ECO:0000256" key="1">
    <source>
        <dbReference type="SAM" id="Phobius"/>
    </source>
</evidence>
<dbReference type="Proteomes" id="UP000278807">
    <property type="component" value="Unassembled WGS sequence"/>
</dbReference>
<gene>
    <name evidence="3" type="ORF">HNAJ_LOCUS6682</name>
</gene>
<keyword evidence="1" id="KW-1133">Transmembrane helix</keyword>
<organism evidence="5">
    <name type="scientific">Rodentolepis nana</name>
    <name type="common">Dwarf tapeworm</name>
    <name type="synonym">Hymenolepis nana</name>
    <dbReference type="NCBI Taxonomy" id="102285"/>
    <lineage>
        <taxon>Eukaryota</taxon>
        <taxon>Metazoa</taxon>
        <taxon>Spiralia</taxon>
        <taxon>Lophotrochozoa</taxon>
        <taxon>Platyhelminthes</taxon>
        <taxon>Cestoda</taxon>
        <taxon>Eucestoda</taxon>
        <taxon>Cyclophyllidea</taxon>
        <taxon>Hymenolepididae</taxon>
        <taxon>Rodentolepis</taxon>
    </lineage>
</organism>
<keyword evidence="2" id="KW-0732">Signal</keyword>
<feature type="signal peptide" evidence="2">
    <location>
        <begin position="1"/>
        <end position="25"/>
    </location>
</feature>